<dbReference type="EMBL" id="CM056744">
    <property type="protein sequence ID" value="KAJ8668053.1"/>
    <property type="molecule type" value="Genomic_DNA"/>
</dbReference>
<evidence type="ECO:0000313" key="1">
    <source>
        <dbReference type="EMBL" id="KAJ8668053.1"/>
    </source>
</evidence>
<comment type="caution">
    <text evidence="1">The sequence shown here is derived from an EMBL/GenBank/DDBJ whole genome shotgun (WGS) entry which is preliminary data.</text>
</comment>
<proteinExistence type="predicted"/>
<protein>
    <submittedName>
        <fullName evidence="1">Uncharacterized protein</fullName>
    </submittedName>
</protein>
<accession>A0ACC2NAU2</accession>
<sequence>MNRVGIFSVLLGLLMPLATHGGTKGTIRKELAVNYTRIGSPLTFPNPLFVDKYFMFTICNSWFGYNATCQVHVVKVDGPEEVHSFKYEPSPGRGIRAISNPNFVRNGFFLLTTEVNVNSGEYVGRSEHVSGFVFNPTLDKLFNLELPSDMYDQHIIGSGVKSDELVVVLGNHTICAKFNRCMLRFNTEGQRIGEPILFPFQYDKLLLFPRQGGSVNEGLFGIGTIVERDSSFSQVFYVTANNEPIIIDTINYPITDFKFSNTRDMYGICVRKEHDETMIGIFEYKCFQYDWKLNKTTHFNMNTTFGYGQTEGTIVVSIKNLNSNSLLFTSLECHGHGTGEPGDYDCRTARISVVNSDDQILRSKEILTNLECHNTDLISSGITEMNDEYCFYLSCLNAVDDPEQSYSHGSYLYVKCLPMSDI</sequence>
<name>A0ACC2NAU2_9HYME</name>
<evidence type="ECO:0000313" key="2">
    <source>
        <dbReference type="Proteomes" id="UP001239111"/>
    </source>
</evidence>
<keyword evidence="2" id="KW-1185">Reference proteome</keyword>
<dbReference type="Proteomes" id="UP001239111">
    <property type="component" value="Chromosome 4"/>
</dbReference>
<organism evidence="1 2">
    <name type="scientific">Eretmocerus hayati</name>
    <dbReference type="NCBI Taxonomy" id="131215"/>
    <lineage>
        <taxon>Eukaryota</taxon>
        <taxon>Metazoa</taxon>
        <taxon>Ecdysozoa</taxon>
        <taxon>Arthropoda</taxon>
        <taxon>Hexapoda</taxon>
        <taxon>Insecta</taxon>
        <taxon>Pterygota</taxon>
        <taxon>Neoptera</taxon>
        <taxon>Endopterygota</taxon>
        <taxon>Hymenoptera</taxon>
        <taxon>Apocrita</taxon>
        <taxon>Proctotrupomorpha</taxon>
        <taxon>Chalcidoidea</taxon>
        <taxon>Aphelinidae</taxon>
        <taxon>Aphelininae</taxon>
        <taxon>Eretmocerus</taxon>
    </lineage>
</organism>
<reference evidence="1" key="1">
    <citation type="submission" date="2023-04" db="EMBL/GenBank/DDBJ databases">
        <title>A chromosome-level genome assembly of the parasitoid wasp Eretmocerus hayati.</title>
        <authorList>
            <person name="Zhong Y."/>
            <person name="Liu S."/>
            <person name="Liu Y."/>
        </authorList>
    </citation>
    <scope>NUCLEOTIDE SEQUENCE</scope>
    <source>
        <strain evidence="1">ZJU_SS_LIU_2023</strain>
    </source>
</reference>
<gene>
    <name evidence="1" type="ORF">QAD02_009716</name>
</gene>